<protein>
    <submittedName>
        <fullName evidence="8">SOL1</fullName>
    </submittedName>
</protein>
<sequence length="385" mass="42455">MTTTVPLIYSFPEFLGVADAVADLIISAQNQTLYNTTDLKQVDMIKSGQMKRPTMTKTNSSLSVALALNQANGGGATGFGDNGNTALASSHSASCGSNSNTPSHSPSHSHSHSHSQSGINLSSPSATNLLQQSNKLKKEKKIMKKQEIRFKIAISGGSLIKILNQGLLKRQKYIEWDKWDIYFADERLVPFESPDSNYGQAQREIFSQITGDKLPRIFHIDESLIDDPQEAADDYEKQLIQNFAKKDSVKLPMFDLLLLGCAPDGHIASLFPNQGEALREKLAWCIPVSKAPSGPENRITLTIPVICHAARVVFVVEGLTKAPIIKIIMERPEKGLPSSIVNEGAAGRVSWFVDDAALNDLYDITKKQYKYLSIPEEDREERKKI</sequence>
<comment type="caution">
    <text evidence="8">The sequence shown here is derived from an EMBL/GenBank/DDBJ whole genome shotgun (WGS) entry which is preliminary data.</text>
</comment>
<keyword evidence="3" id="KW-0963">Cytoplasm</keyword>
<dbReference type="GO" id="GO:0006098">
    <property type="term" value="P:pentose-phosphate shunt"/>
    <property type="evidence" value="ECO:0007669"/>
    <property type="project" value="InterPro"/>
</dbReference>
<dbReference type="PANTHER" id="PTHR11054">
    <property type="entry name" value="6-PHOSPHOGLUCONOLACTONASE"/>
    <property type="match status" value="1"/>
</dbReference>
<feature type="compositionally biased region" description="Low complexity" evidence="6">
    <location>
        <begin position="88"/>
        <end position="106"/>
    </location>
</feature>
<reference evidence="8" key="1">
    <citation type="journal article" date="2022" name="DNA Res.">
        <title>Genome analysis of five recently described species of the CUG-Ser clade uncovers Candida theae as a new hybrid lineage with pathogenic potential in the Candida parapsilosis species complex.</title>
        <authorList>
            <person name="Mixao V."/>
            <person name="Del Olmo V."/>
            <person name="Hegedusova E."/>
            <person name="Saus E."/>
            <person name="Pryszcz L."/>
            <person name="Cillingova A."/>
            <person name="Nosek J."/>
            <person name="Gabaldon T."/>
        </authorList>
    </citation>
    <scope>NUCLEOTIDE SEQUENCE</scope>
    <source>
        <strain evidence="8">CBS 10844</strain>
    </source>
</reference>
<dbReference type="PANTHER" id="PTHR11054:SF0">
    <property type="entry name" value="6-PHOSPHOGLUCONOLACTONASE"/>
    <property type="match status" value="1"/>
</dbReference>
<dbReference type="InterPro" id="IPR037171">
    <property type="entry name" value="NagB/RpiA_transferase-like"/>
</dbReference>
<evidence type="ECO:0000256" key="4">
    <source>
        <dbReference type="ARBA" id="ARBA00022553"/>
    </source>
</evidence>
<dbReference type="FunFam" id="3.40.50.1360:FF:000017">
    <property type="entry name" value="6-phosphogluconolactonase-like protein"/>
    <property type="match status" value="1"/>
</dbReference>
<dbReference type="GO" id="GO:0005975">
    <property type="term" value="P:carbohydrate metabolic process"/>
    <property type="evidence" value="ECO:0007669"/>
    <property type="project" value="InterPro"/>
</dbReference>
<evidence type="ECO:0000313" key="8">
    <source>
        <dbReference type="EMBL" id="KAI3406225.2"/>
    </source>
</evidence>
<accession>A0AAI9T1B7</accession>
<dbReference type="CDD" id="cd01400">
    <property type="entry name" value="6PGL"/>
    <property type="match status" value="1"/>
</dbReference>
<dbReference type="GO" id="GO:0017057">
    <property type="term" value="F:6-phosphogluconolactonase activity"/>
    <property type="evidence" value="ECO:0007669"/>
    <property type="project" value="InterPro"/>
</dbReference>
<dbReference type="InterPro" id="IPR005900">
    <property type="entry name" value="6-phosphogluconolactonase_DevB"/>
</dbReference>
<dbReference type="InterPro" id="IPR006148">
    <property type="entry name" value="Glc/Gal-6P_isomerase"/>
</dbReference>
<dbReference type="GO" id="GO:0006409">
    <property type="term" value="P:tRNA export from nucleus"/>
    <property type="evidence" value="ECO:0007669"/>
    <property type="project" value="UniProtKB-ARBA"/>
</dbReference>
<dbReference type="Gene3D" id="3.40.50.1360">
    <property type="match status" value="1"/>
</dbReference>
<gene>
    <name evidence="8" type="ORF">KGF56_001067</name>
</gene>
<dbReference type="RefSeq" id="XP_049181970.1">
    <property type="nucleotide sequence ID" value="XM_049322150.1"/>
</dbReference>
<dbReference type="Pfam" id="PF01182">
    <property type="entry name" value="Glucosamine_iso"/>
    <property type="match status" value="1"/>
</dbReference>
<comment type="function">
    <text evidence="5">May be involved in regulation of tRNA subcellular distribution.</text>
</comment>
<dbReference type="GO" id="GO:0005737">
    <property type="term" value="C:cytoplasm"/>
    <property type="evidence" value="ECO:0007669"/>
    <property type="project" value="UniProtKB-SubCell"/>
</dbReference>
<keyword evidence="9" id="KW-1185">Reference proteome</keyword>
<proteinExistence type="inferred from homology"/>
<evidence type="ECO:0000259" key="7">
    <source>
        <dbReference type="Pfam" id="PF01182"/>
    </source>
</evidence>
<feature type="domain" description="Glucosamine/galactosamine-6-phosphate isomerase" evidence="7">
    <location>
        <begin position="139"/>
        <end position="351"/>
    </location>
</feature>
<dbReference type="InterPro" id="IPR039104">
    <property type="entry name" value="6PGL"/>
</dbReference>
<dbReference type="NCBIfam" id="TIGR01198">
    <property type="entry name" value="pgl"/>
    <property type="match status" value="1"/>
</dbReference>
<feature type="region of interest" description="Disordered" evidence="6">
    <location>
        <begin position="88"/>
        <end position="125"/>
    </location>
</feature>
<dbReference type="EMBL" id="JAHUZD010000025">
    <property type="protein sequence ID" value="KAI3406225.2"/>
    <property type="molecule type" value="Genomic_DNA"/>
</dbReference>
<organism evidence="8 9">
    <name type="scientific">Candida oxycetoniae</name>
    <dbReference type="NCBI Taxonomy" id="497107"/>
    <lineage>
        <taxon>Eukaryota</taxon>
        <taxon>Fungi</taxon>
        <taxon>Dikarya</taxon>
        <taxon>Ascomycota</taxon>
        <taxon>Saccharomycotina</taxon>
        <taxon>Pichiomycetes</taxon>
        <taxon>Debaryomycetaceae</taxon>
        <taxon>Candida/Lodderomyces clade</taxon>
        <taxon>Candida</taxon>
    </lineage>
</organism>
<comment type="subcellular location">
    <subcellularLocation>
        <location evidence="1">Cytoplasm</location>
    </subcellularLocation>
</comment>
<comment type="similarity">
    <text evidence="2">Belongs to the glucosamine/galactosamine-6-phosphate isomerase family. 6-phosphogluconolactonase subfamily.</text>
</comment>
<evidence type="ECO:0000256" key="1">
    <source>
        <dbReference type="ARBA" id="ARBA00004496"/>
    </source>
</evidence>
<evidence type="ECO:0000256" key="3">
    <source>
        <dbReference type="ARBA" id="ARBA00022490"/>
    </source>
</evidence>
<dbReference type="SUPFAM" id="SSF100950">
    <property type="entry name" value="NagB/RpiA/CoA transferase-like"/>
    <property type="match status" value="1"/>
</dbReference>
<dbReference type="AlphaFoldDB" id="A0AAI9T1B7"/>
<keyword evidence="4" id="KW-0597">Phosphoprotein</keyword>
<name>A0AAI9T1B7_9ASCO</name>
<evidence type="ECO:0000313" key="9">
    <source>
        <dbReference type="Proteomes" id="UP001202479"/>
    </source>
</evidence>
<evidence type="ECO:0000256" key="2">
    <source>
        <dbReference type="ARBA" id="ARBA00010662"/>
    </source>
</evidence>
<evidence type="ECO:0000256" key="5">
    <source>
        <dbReference type="ARBA" id="ARBA00054376"/>
    </source>
</evidence>
<evidence type="ECO:0000256" key="6">
    <source>
        <dbReference type="SAM" id="MobiDB-lite"/>
    </source>
</evidence>
<dbReference type="Proteomes" id="UP001202479">
    <property type="component" value="Unassembled WGS sequence"/>
</dbReference>
<dbReference type="GeneID" id="73378684"/>